<reference evidence="1 2" key="1">
    <citation type="submission" date="2020-05" db="EMBL/GenBank/DDBJ databases">
        <authorList>
            <person name="Campoy J."/>
            <person name="Schneeberger K."/>
            <person name="Spophaly S."/>
        </authorList>
    </citation>
    <scope>NUCLEOTIDE SEQUENCE [LARGE SCALE GENOMIC DNA]</scope>
    <source>
        <strain evidence="1">PruArmRojPasFocal</strain>
    </source>
</reference>
<evidence type="ECO:0000313" key="1">
    <source>
        <dbReference type="EMBL" id="CAB4288894.1"/>
    </source>
</evidence>
<evidence type="ECO:0000313" key="2">
    <source>
        <dbReference type="Proteomes" id="UP000507222"/>
    </source>
</evidence>
<proteinExistence type="predicted"/>
<dbReference type="Proteomes" id="UP000507222">
    <property type="component" value="Unassembled WGS sequence"/>
</dbReference>
<dbReference type="AlphaFoldDB" id="A0A6J5VLY0"/>
<name>A0A6J5VLY0_PRUAR</name>
<gene>
    <name evidence="1" type="ORF">CURHAP_LOCUS47133</name>
</gene>
<sequence>MPPSSSPSVLPLQPKNPSPPQMWIWMMVGGGWLQRKGEGGRRKANGGMACEGGGRMIGPPLGIWRGWVDA</sequence>
<protein>
    <submittedName>
        <fullName evidence="1">Uncharacterized protein</fullName>
    </submittedName>
</protein>
<dbReference type="EMBL" id="CAEKDK010000007">
    <property type="protein sequence ID" value="CAB4288894.1"/>
    <property type="molecule type" value="Genomic_DNA"/>
</dbReference>
<accession>A0A6J5VLY0</accession>
<organism evidence="1 2">
    <name type="scientific">Prunus armeniaca</name>
    <name type="common">Apricot</name>
    <name type="synonym">Armeniaca vulgaris</name>
    <dbReference type="NCBI Taxonomy" id="36596"/>
    <lineage>
        <taxon>Eukaryota</taxon>
        <taxon>Viridiplantae</taxon>
        <taxon>Streptophyta</taxon>
        <taxon>Embryophyta</taxon>
        <taxon>Tracheophyta</taxon>
        <taxon>Spermatophyta</taxon>
        <taxon>Magnoliopsida</taxon>
        <taxon>eudicotyledons</taxon>
        <taxon>Gunneridae</taxon>
        <taxon>Pentapetalae</taxon>
        <taxon>rosids</taxon>
        <taxon>fabids</taxon>
        <taxon>Rosales</taxon>
        <taxon>Rosaceae</taxon>
        <taxon>Amygdaloideae</taxon>
        <taxon>Amygdaleae</taxon>
        <taxon>Prunus</taxon>
    </lineage>
</organism>